<evidence type="ECO:0000313" key="2">
    <source>
        <dbReference type="EMBL" id="EXB58577.1"/>
    </source>
</evidence>
<name>W9QY92_9ROSA</name>
<feature type="compositionally biased region" description="Acidic residues" evidence="1">
    <location>
        <begin position="81"/>
        <end position="90"/>
    </location>
</feature>
<feature type="region of interest" description="Disordered" evidence="1">
    <location>
        <begin position="1"/>
        <end position="90"/>
    </location>
</feature>
<reference evidence="3" key="1">
    <citation type="submission" date="2013-01" db="EMBL/GenBank/DDBJ databases">
        <title>Draft Genome Sequence of a Mulberry Tree, Morus notabilis C.K. Schneid.</title>
        <authorList>
            <person name="He N."/>
            <person name="Zhao S."/>
        </authorList>
    </citation>
    <scope>NUCLEOTIDE SEQUENCE</scope>
</reference>
<organism evidence="2 3">
    <name type="scientific">Morus notabilis</name>
    <dbReference type="NCBI Taxonomy" id="981085"/>
    <lineage>
        <taxon>Eukaryota</taxon>
        <taxon>Viridiplantae</taxon>
        <taxon>Streptophyta</taxon>
        <taxon>Embryophyta</taxon>
        <taxon>Tracheophyta</taxon>
        <taxon>Spermatophyta</taxon>
        <taxon>Magnoliopsida</taxon>
        <taxon>eudicotyledons</taxon>
        <taxon>Gunneridae</taxon>
        <taxon>Pentapetalae</taxon>
        <taxon>rosids</taxon>
        <taxon>fabids</taxon>
        <taxon>Rosales</taxon>
        <taxon>Moraceae</taxon>
        <taxon>Moreae</taxon>
        <taxon>Morus</taxon>
    </lineage>
</organism>
<evidence type="ECO:0000313" key="3">
    <source>
        <dbReference type="Proteomes" id="UP000030645"/>
    </source>
</evidence>
<gene>
    <name evidence="2" type="ORF">L484_008730</name>
</gene>
<dbReference type="Proteomes" id="UP000030645">
    <property type="component" value="Unassembled WGS sequence"/>
</dbReference>
<sequence length="90" mass="9699">MDDPLDKRDAQRQCDPLDKMNYPALFPSNHNTNPASSNDGANQALKVSNDSVVPSTTKPSLRYAISSLKLPPPLPLPLPLVDEDSLASSV</sequence>
<dbReference type="AlphaFoldDB" id="W9QY92"/>
<protein>
    <submittedName>
        <fullName evidence="2">Uncharacterized protein</fullName>
    </submittedName>
</protein>
<feature type="compositionally biased region" description="Polar residues" evidence="1">
    <location>
        <begin position="28"/>
        <end position="59"/>
    </location>
</feature>
<dbReference type="EMBL" id="KE344364">
    <property type="protein sequence ID" value="EXB58577.1"/>
    <property type="molecule type" value="Genomic_DNA"/>
</dbReference>
<feature type="compositionally biased region" description="Basic and acidic residues" evidence="1">
    <location>
        <begin position="1"/>
        <end position="18"/>
    </location>
</feature>
<keyword evidence="3" id="KW-1185">Reference proteome</keyword>
<evidence type="ECO:0000256" key="1">
    <source>
        <dbReference type="SAM" id="MobiDB-lite"/>
    </source>
</evidence>
<proteinExistence type="predicted"/>
<accession>W9QY92</accession>